<comment type="subcellular location">
    <subcellularLocation>
        <location evidence="2">Cytoplasm</location>
    </subcellularLocation>
    <subcellularLocation>
        <location evidence="1">Nucleus</location>
    </subcellularLocation>
</comment>
<dbReference type="GO" id="GO:0003723">
    <property type="term" value="F:RNA binding"/>
    <property type="evidence" value="ECO:0007669"/>
    <property type="project" value="UniProtKB-KW"/>
</dbReference>
<feature type="domain" description="Exoribonuclease phosphorolytic" evidence="10">
    <location>
        <begin position="51"/>
        <end position="198"/>
    </location>
</feature>
<evidence type="ECO:0000259" key="10">
    <source>
        <dbReference type="Pfam" id="PF01138"/>
    </source>
</evidence>
<evidence type="ECO:0000256" key="2">
    <source>
        <dbReference type="ARBA" id="ARBA00004496"/>
    </source>
</evidence>
<evidence type="ECO:0000256" key="8">
    <source>
        <dbReference type="ARBA" id="ARBA00023242"/>
    </source>
</evidence>
<keyword evidence="6" id="KW-0271">Exosome</keyword>
<dbReference type="InterPro" id="IPR020568">
    <property type="entry name" value="Ribosomal_Su5_D2-typ_SF"/>
</dbReference>
<organism evidence="12 13">
    <name type="scientific">Mycoemilia scoparia</name>
    <dbReference type="NCBI Taxonomy" id="417184"/>
    <lineage>
        <taxon>Eukaryota</taxon>
        <taxon>Fungi</taxon>
        <taxon>Fungi incertae sedis</taxon>
        <taxon>Zoopagomycota</taxon>
        <taxon>Kickxellomycotina</taxon>
        <taxon>Kickxellomycetes</taxon>
        <taxon>Kickxellales</taxon>
        <taxon>Kickxellaceae</taxon>
        <taxon>Mycoemilia</taxon>
    </lineage>
</organism>
<dbReference type="OrthoDB" id="2504340at2759"/>
<evidence type="ECO:0000256" key="5">
    <source>
        <dbReference type="ARBA" id="ARBA00022552"/>
    </source>
</evidence>
<dbReference type="Pfam" id="PF03725">
    <property type="entry name" value="RNase_PH_C"/>
    <property type="match status" value="1"/>
</dbReference>
<gene>
    <name evidence="12" type="primary">MTR3</name>
    <name evidence="12" type="ORF">H4219_005761</name>
</gene>
<dbReference type="CDD" id="cd11371">
    <property type="entry name" value="RNase_PH_MTR3"/>
    <property type="match status" value="1"/>
</dbReference>
<sequence length="285" mass="30902">MNTGDRRRVNGPERSVAPISVGQENEDLAKKIKQDIVNDNKRQCGRNLNQPRPLYLKTGLVSEANGSAYYEQDKIRVACAVYGPRPIKKSGAGGSAGTNISGATSTSIAESTHRAVFTCDFKYSAFSCSWRKSHMKDSDEKEIAMAISQALCPSIRLELYPKSSIDMFITVIESDGRNSTIAAAINCASAALANAGIEMYDMVISTSIGLFDSKWVIDCPQVEEDQSDSSILIALMPSANEITQLIQQGKTQVDQVQEAIELCTAVGIKLYAAANQFLSNSLNKN</sequence>
<dbReference type="InterPro" id="IPR050080">
    <property type="entry name" value="RNase_PH"/>
</dbReference>
<dbReference type="Proteomes" id="UP001150538">
    <property type="component" value="Unassembled WGS sequence"/>
</dbReference>
<evidence type="ECO:0000256" key="9">
    <source>
        <dbReference type="SAM" id="MobiDB-lite"/>
    </source>
</evidence>
<dbReference type="Pfam" id="PF01138">
    <property type="entry name" value="RNase_PH"/>
    <property type="match status" value="1"/>
</dbReference>
<dbReference type="GO" id="GO:0000177">
    <property type="term" value="C:cytoplasmic exosome (RNase complex)"/>
    <property type="evidence" value="ECO:0007669"/>
    <property type="project" value="TreeGrafter"/>
</dbReference>
<feature type="region of interest" description="Disordered" evidence="9">
    <location>
        <begin position="1"/>
        <end position="23"/>
    </location>
</feature>
<feature type="domain" description="Exoribonuclease phosphorolytic" evidence="11">
    <location>
        <begin position="201"/>
        <end position="262"/>
    </location>
</feature>
<dbReference type="Gene3D" id="3.30.230.70">
    <property type="entry name" value="GHMP Kinase, N-terminal domain"/>
    <property type="match status" value="1"/>
</dbReference>
<dbReference type="GO" id="GO:0006364">
    <property type="term" value="P:rRNA processing"/>
    <property type="evidence" value="ECO:0007669"/>
    <property type="project" value="UniProtKB-KW"/>
</dbReference>
<proteinExistence type="inferred from homology"/>
<dbReference type="InterPro" id="IPR036345">
    <property type="entry name" value="ExoRNase_PH_dom2_sf"/>
</dbReference>
<evidence type="ECO:0000313" key="12">
    <source>
        <dbReference type="EMBL" id="KAJ1912005.1"/>
    </source>
</evidence>
<dbReference type="AlphaFoldDB" id="A0A9W8DNM8"/>
<dbReference type="GO" id="GO:0000176">
    <property type="term" value="C:nuclear exosome (RNase complex)"/>
    <property type="evidence" value="ECO:0007669"/>
    <property type="project" value="UniProtKB-ARBA"/>
</dbReference>
<accession>A0A9W8DNM8</accession>
<dbReference type="InterPro" id="IPR001247">
    <property type="entry name" value="ExoRNase_PH_dom1"/>
</dbReference>
<evidence type="ECO:0000256" key="4">
    <source>
        <dbReference type="ARBA" id="ARBA00022490"/>
    </source>
</evidence>
<dbReference type="GO" id="GO:0005730">
    <property type="term" value="C:nucleolus"/>
    <property type="evidence" value="ECO:0007669"/>
    <property type="project" value="TreeGrafter"/>
</dbReference>
<dbReference type="GO" id="GO:0016075">
    <property type="term" value="P:rRNA catabolic process"/>
    <property type="evidence" value="ECO:0007669"/>
    <property type="project" value="TreeGrafter"/>
</dbReference>
<evidence type="ECO:0000256" key="1">
    <source>
        <dbReference type="ARBA" id="ARBA00004123"/>
    </source>
</evidence>
<dbReference type="EMBL" id="JANBPU010000387">
    <property type="protein sequence ID" value="KAJ1912005.1"/>
    <property type="molecule type" value="Genomic_DNA"/>
</dbReference>
<evidence type="ECO:0000256" key="7">
    <source>
        <dbReference type="ARBA" id="ARBA00022884"/>
    </source>
</evidence>
<dbReference type="PANTHER" id="PTHR11953:SF2">
    <property type="entry name" value="EXOSOME COMPLEX COMPONENT MTR3"/>
    <property type="match status" value="1"/>
</dbReference>
<protein>
    <submittedName>
        <fullName evidence="12">3'-5'-exoribonuclease</fullName>
    </submittedName>
</protein>
<evidence type="ECO:0000313" key="13">
    <source>
        <dbReference type="Proteomes" id="UP001150538"/>
    </source>
</evidence>
<dbReference type="GO" id="GO:0034475">
    <property type="term" value="P:U4 snRNA 3'-end processing"/>
    <property type="evidence" value="ECO:0007669"/>
    <property type="project" value="TreeGrafter"/>
</dbReference>
<dbReference type="SUPFAM" id="SSF55666">
    <property type="entry name" value="Ribonuclease PH domain 2-like"/>
    <property type="match status" value="1"/>
</dbReference>
<reference evidence="12" key="1">
    <citation type="submission" date="2022-07" db="EMBL/GenBank/DDBJ databases">
        <title>Phylogenomic reconstructions and comparative analyses of Kickxellomycotina fungi.</title>
        <authorList>
            <person name="Reynolds N.K."/>
            <person name="Stajich J.E."/>
            <person name="Barry K."/>
            <person name="Grigoriev I.V."/>
            <person name="Crous P."/>
            <person name="Smith M.E."/>
        </authorList>
    </citation>
    <scope>NUCLEOTIDE SEQUENCE</scope>
    <source>
        <strain evidence="12">NBRC 100468</strain>
    </source>
</reference>
<comment type="similarity">
    <text evidence="3">Belongs to the RNase PH family.</text>
</comment>
<dbReference type="InterPro" id="IPR015847">
    <property type="entry name" value="ExoRNase_PH_dom2"/>
</dbReference>
<keyword evidence="4" id="KW-0963">Cytoplasm</keyword>
<dbReference type="SUPFAM" id="SSF54211">
    <property type="entry name" value="Ribosomal protein S5 domain 2-like"/>
    <property type="match status" value="1"/>
</dbReference>
<dbReference type="PANTHER" id="PTHR11953">
    <property type="entry name" value="EXOSOME COMPLEX COMPONENT"/>
    <property type="match status" value="1"/>
</dbReference>
<evidence type="ECO:0000256" key="6">
    <source>
        <dbReference type="ARBA" id="ARBA00022835"/>
    </source>
</evidence>
<keyword evidence="13" id="KW-1185">Reference proteome</keyword>
<dbReference type="InterPro" id="IPR027408">
    <property type="entry name" value="PNPase/RNase_PH_dom_sf"/>
</dbReference>
<feature type="compositionally biased region" description="Basic and acidic residues" evidence="9">
    <location>
        <begin position="1"/>
        <end position="11"/>
    </location>
</feature>
<dbReference type="GO" id="GO:0071051">
    <property type="term" value="P:poly(A)-dependent snoRNA 3'-end processing"/>
    <property type="evidence" value="ECO:0007669"/>
    <property type="project" value="TreeGrafter"/>
</dbReference>
<keyword evidence="5" id="KW-0698">rRNA processing</keyword>
<evidence type="ECO:0000256" key="3">
    <source>
        <dbReference type="ARBA" id="ARBA00006678"/>
    </source>
</evidence>
<keyword evidence="7" id="KW-0694">RNA-binding</keyword>
<keyword evidence="8" id="KW-0539">Nucleus</keyword>
<comment type="caution">
    <text evidence="12">The sequence shown here is derived from an EMBL/GenBank/DDBJ whole genome shotgun (WGS) entry which is preliminary data.</text>
</comment>
<evidence type="ECO:0000259" key="11">
    <source>
        <dbReference type="Pfam" id="PF03725"/>
    </source>
</evidence>
<dbReference type="GO" id="GO:0071028">
    <property type="term" value="P:nuclear mRNA surveillance"/>
    <property type="evidence" value="ECO:0007669"/>
    <property type="project" value="TreeGrafter"/>
</dbReference>
<name>A0A9W8DNM8_9FUNG</name>